<feature type="region of interest" description="Disordered" evidence="1">
    <location>
        <begin position="90"/>
        <end position="112"/>
    </location>
</feature>
<reference evidence="3" key="1">
    <citation type="submission" date="2023-07" db="EMBL/GenBank/DDBJ databases">
        <title>30 novel species of actinomycetes from the DSMZ collection.</title>
        <authorList>
            <person name="Nouioui I."/>
        </authorList>
    </citation>
    <scope>NUCLEOTIDE SEQUENCE [LARGE SCALE GENOMIC DNA]</scope>
    <source>
        <strain evidence="3">DSM 44399</strain>
    </source>
</reference>
<evidence type="ECO:0000256" key="1">
    <source>
        <dbReference type="SAM" id="MobiDB-lite"/>
    </source>
</evidence>
<sequence length="112" mass="11845">MRPPDTDRQPDAGELTAGEVGDLFETVSAANGRMAREVHQIIGSRAAVSQAPVDRFTRLADELRPGPAARAQLGALDAELLAGTAVWTQHRRGQAGTAAERTEVRWSGGLSA</sequence>
<comment type="caution">
    <text evidence="2">The sequence shown here is derived from an EMBL/GenBank/DDBJ whole genome shotgun (WGS) entry which is preliminary data.</text>
</comment>
<organism evidence="2 3">
    <name type="scientific">Jatrophihabitans lederbergiae</name>
    <dbReference type="NCBI Taxonomy" id="3075547"/>
    <lineage>
        <taxon>Bacteria</taxon>
        <taxon>Bacillati</taxon>
        <taxon>Actinomycetota</taxon>
        <taxon>Actinomycetes</taxon>
        <taxon>Jatrophihabitantales</taxon>
        <taxon>Jatrophihabitantaceae</taxon>
        <taxon>Jatrophihabitans</taxon>
    </lineage>
</organism>
<evidence type="ECO:0000313" key="3">
    <source>
        <dbReference type="Proteomes" id="UP001183176"/>
    </source>
</evidence>
<evidence type="ECO:0008006" key="4">
    <source>
        <dbReference type="Google" id="ProtNLM"/>
    </source>
</evidence>
<evidence type="ECO:0000313" key="2">
    <source>
        <dbReference type="EMBL" id="MDT0262339.1"/>
    </source>
</evidence>
<accession>A0ABU2JCZ7</accession>
<dbReference type="Proteomes" id="UP001183176">
    <property type="component" value="Unassembled WGS sequence"/>
</dbReference>
<dbReference type="RefSeq" id="WP_311423489.1">
    <property type="nucleotide sequence ID" value="NZ_JAVREH010000016.1"/>
</dbReference>
<gene>
    <name evidence="2" type="ORF">RM423_13160</name>
</gene>
<keyword evidence="3" id="KW-1185">Reference proteome</keyword>
<proteinExistence type="predicted"/>
<protein>
    <recommendedName>
        <fullName evidence="4">HPt domain-containing protein</fullName>
    </recommendedName>
</protein>
<name>A0ABU2JCZ7_9ACTN</name>
<dbReference type="EMBL" id="JAVREH010000016">
    <property type="protein sequence ID" value="MDT0262339.1"/>
    <property type="molecule type" value="Genomic_DNA"/>
</dbReference>